<reference evidence="3" key="1">
    <citation type="submission" date="2023-03" db="EMBL/GenBank/DDBJ databases">
        <authorList>
            <person name="Shen W."/>
            <person name="Cai J."/>
        </authorList>
    </citation>
    <scope>NUCLEOTIDE SEQUENCE</scope>
    <source>
        <strain evidence="3">P69-2</strain>
    </source>
</reference>
<protein>
    <submittedName>
        <fullName evidence="3">Replication initiation protein</fullName>
    </submittedName>
</protein>
<dbReference type="SUPFAM" id="SSF46785">
    <property type="entry name" value="Winged helix' DNA-binding domain"/>
    <property type="match status" value="2"/>
</dbReference>
<dbReference type="InterPro" id="IPR036388">
    <property type="entry name" value="WH-like_DNA-bd_sf"/>
</dbReference>
<dbReference type="InterPro" id="IPR036390">
    <property type="entry name" value="WH_DNA-bd_sf"/>
</dbReference>
<name>A0AAE4I512_9ENTE</name>
<organism evidence="3 4">
    <name type="scientific">Enterococcus pseudoavium</name>
    <dbReference type="NCBI Taxonomy" id="44007"/>
    <lineage>
        <taxon>Bacteria</taxon>
        <taxon>Bacillati</taxon>
        <taxon>Bacillota</taxon>
        <taxon>Bacilli</taxon>
        <taxon>Lactobacillales</taxon>
        <taxon>Enterococcaceae</taxon>
        <taxon>Enterococcus</taxon>
    </lineage>
</organism>
<evidence type="ECO:0000259" key="2">
    <source>
        <dbReference type="Pfam" id="PF01051"/>
    </source>
</evidence>
<dbReference type="Proteomes" id="UP001180842">
    <property type="component" value="Unassembled WGS sequence"/>
</dbReference>
<dbReference type="InterPro" id="IPR000525">
    <property type="entry name" value="Initiator_Rep_WH1"/>
</dbReference>
<comment type="caution">
    <text evidence="3">The sequence shown here is derived from an EMBL/GenBank/DDBJ whole genome shotgun (WGS) entry which is preliminary data.</text>
</comment>
<proteinExistence type="inferred from homology"/>
<evidence type="ECO:0000256" key="1">
    <source>
        <dbReference type="ARBA" id="ARBA00038283"/>
    </source>
</evidence>
<evidence type="ECO:0000313" key="4">
    <source>
        <dbReference type="Proteomes" id="UP001180842"/>
    </source>
</evidence>
<dbReference type="Pfam" id="PF21205">
    <property type="entry name" value="Rep3_C"/>
    <property type="match status" value="1"/>
</dbReference>
<gene>
    <name evidence="3" type="ORF">P7H00_14345</name>
</gene>
<feature type="domain" description="Initiator Rep protein WH1" evidence="2">
    <location>
        <begin position="28"/>
        <end position="171"/>
    </location>
</feature>
<comment type="similarity">
    <text evidence="1">Belongs to the initiator RepB protein family.</text>
</comment>
<sequence length="277" mass="32558">MKQKQNYIWQNDRNFALDKYEQQQYYYVVESNDLIAKAKHDLTVNQLKIVDFLISKIQPEDKEFEEIETSMYELTNVLEIKRSGRTYNQIANTLDDLRKKEVTIYNQERESIVRTGWVSSAEYFKNGKVLLSFDKKLTPYLLDLSKNYTQYLLIDTVKLKSKYSILLYKLMREADKDKGKSIAILQGTPEEFKEWLGAPKSYSYNSLKNQVLTKAIEEINLKIDDMNLELLQGRYGRKVVQVEIHNNWTVQRATAENDDCVTSISTHDWLNGDNIFT</sequence>
<dbReference type="AlphaFoldDB" id="A0AAE4I512"/>
<dbReference type="EMBL" id="JARQAI010000048">
    <property type="protein sequence ID" value="MDT2738282.1"/>
    <property type="molecule type" value="Genomic_DNA"/>
</dbReference>
<dbReference type="RefSeq" id="WP_048738151.1">
    <property type="nucleotide sequence ID" value="NZ_JARQAI010000048.1"/>
</dbReference>
<dbReference type="Pfam" id="PF01051">
    <property type="entry name" value="Rep3_N"/>
    <property type="match status" value="1"/>
</dbReference>
<dbReference type="GO" id="GO:0003887">
    <property type="term" value="F:DNA-directed DNA polymerase activity"/>
    <property type="evidence" value="ECO:0007669"/>
    <property type="project" value="InterPro"/>
</dbReference>
<dbReference type="Gene3D" id="1.10.10.10">
    <property type="entry name" value="Winged helix-like DNA-binding domain superfamily/Winged helix DNA-binding domain"/>
    <property type="match status" value="2"/>
</dbReference>
<dbReference type="GO" id="GO:0006270">
    <property type="term" value="P:DNA replication initiation"/>
    <property type="evidence" value="ECO:0007669"/>
    <property type="project" value="InterPro"/>
</dbReference>
<accession>A0AAE4I512</accession>
<evidence type="ECO:0000313" key="3">
    <source>
        <dbReference type="EMBL" id="MDT2738282.1"/>
    </source>
</evidence>